<feature type="binding site" evidence="9 11">
    <location>
        <position position="194"/>
    </location>
    <ligand>
        <name>substrate</name>
    </ligand>
</feature>
<dbReference type="NCBIfam" id="NF001273">
    <property type="entry name" value="PRK00230.1"/>
    <property type="match status" value="1"/>
</dbReference>
<evidence type="ECO:0000256" key="3">
    <source>
        <dbReference type="ARBA" id="ARBA00011738"/>
    </source>
</evidence>
<evidence type="ECO:0000313" key="15">
    <source>
        <dbReference type="Proteomes" id="UP000051984"/>
    </source>
</evidence>
<evidence type="ECO:0000256" key="11">
    <source>
        <dbReference type="PIRSR" id="PIRSR614732-2"/>
    </source>
</evidence>
<comment type="similarity">
    <text evidence="8 9">Belongs to the OMP decarboxylase family. Type 1 subfamily.</text>
</comment>
<dbReference type="EC" id="4.1.1.23" evidence="9"/>
<feature type="binding site" evidence="9 11">
    <location>
        <position position="185"/>
    </location>
    <ligand>
        <name>substrate</name>
    </ligand>
</feature>
<dbReference type="InterPro" id="IPR013785">
    <property type="entry name" value="Aldolase_TIM"/>
</dbReference>
<dbReference type="InterPro" id="IPR014732">
    <property type="entry name" value="OMPdecase"/>
</dbReference>
<evidence type="ECO:0000256" key="6">
    <source>
        <dbReference type="ARBA" id="ARBA00023239"/>
    </source>
</evidence>
<dbReference type="CDD" id="cd04725">
    <property type="entry name" value="OMP_decarboxylase_like"/>
    <property type="match status" value="1"/>
</dbReference>
<dbReference type="NCBIfam" id="TIGR01740">
    <property type="entry name" value="pyrF"/>
    <property type="match status" value="1"/>
</dbReference>
<dbReference type="PANTHER" id="PTHR32119:SF2">
    <property type="entry name" value="OROTIDINE 5'-PHOSPHATE DECARBOXYLASE"/>
    <property type="match status" value="1"/>
</dbReference>
<feature type="binding site" evidence="9 11">
    <location>
        <position position="215"/>
    </location>
    <ligand>
        <name>substrate</name>
    </ligand>
</feature>
<comment type="subunit">
    <text evidence="3 9">Homodimer.</text>
</comment>
<dbReference type="InterPro" id="IPR001754">
    <property type="entry name" value="OMPdeCOase_dom"/>
</dbReference>
<reference evidence="14 15" key="1">
    <citation type="journal article" date="2015" name="Genome Announc.">
        <title>Expanding the biotechnology potential of lactobacilli through comparative genomics of 213 strains and associated genera.</title>
        <authorList>
            <person name="Sun Z."/>
            <person name="Harris H.M."/>
            <person name="McCann A."/>
            <person name="Guo C."/>
            <person name="Argimon S."/>
            <person name="Zhang W."/>
            <person name="Yang X."/>
            <person name="Jeffery I.B."/>
            <person name="Cooney J.C."/>
            <person name="Kagawa T.F."/>
            <person name="Liu W."/>
            <person name="Song Y."/>
            <person name="Salvetti E."/>
            <person name="Wrobel A."/>
            <person name="Rasinkangas P."/>
            <person name="Parkhill J."/>
            <person name="Rea M.C."/>
            <person name="O'Sullivan O."/>
            <person name="Ritari J."/>
            <person name="Douillard F.P."/>
            <person name="Paul Ross R."/>
            <person name="Yang R."/>
            <person name="Briner A.E."/>
            <person name="Felis G.E."/>
            <person name="de Vos W.M."/>
            <person name="Barrangou R."/>
            <person name="Klaenhammer T.R."/>
            <person name="Caufield P.W."/>
            <person name="Cui Y."/>
            <person name="Zhang H."/>
            <person name="O'Toole P.W."/>
        </authorList>
    </citation>
    <scope>NUCLEOTIDE SEQUENCE [LARGE SCALE GENOMIC DNA]</scope>
    <source>
        <strain evidence="14 15">DSM 20178</strain>
    </source>
</reference>
<evidence type="ECO:0000256" key="4">
    <source>
        <dbReference type="ARBA" id="ARBA00022793"/>
    </source>
</evidence>
<feature type="binding site" evidence="9 11">
    <location>
        <position position="123"/>
    </location>
    <ligand>
        <name>substrate</name>
    </ligand>
</feature>
<evidence type="ECO:0000256" key="1">
    <source>
        <dbReference type="ARBA" id="ARBA00002356"/>
    </source>
</evidence>
<evidence type="ECO:0000256" key="5">
    <source>
        <dbReference type="ARBA" id="ARBA00022975"/>
    </source>
</evidence>
<evidence type="ECO:0000259" key="13">
    <source>
        <dbReference type="SMART" id="SM00934"/>
    </source>
</evidence>
<dbReference type="FunFam" id="3.20.20.70:FF:000015">
    <property type="entry name" value="Orotidine 5'-phosphate decarboxylase"/>
    <property type="match status" value="1"/>
</dbReference>
<comment type="caution">
    <text evidence="14">The sequence shown here is derived from an EMBL/GenBank/DDBJ whole genome shotgun (WGS) entry which is preliminary data.</text>
</comment>
<dbReference type="AlphaFoldDB" id="A0A0R1EWF2"/>
<dbReference type="GO" id="GO:0005829">
    <property type="term" value="C:cytosol"/>
    <property type="evidence" value="ECO:0007669"/>
    <property type="project" value="TreeGrafter"/>
</dbReference>
<accession>A0A0R1EWF2</accession>
<feature type="binding site" evidence="9">
    <location>
        <begin position="59"/>
        <end position="68"/>
    </location>
    <ligand>
        <name>substrate</name>
    </ligand>
</feature>
<dbReference type="SMART" id="SM00934">
    <property type="entry name" value="OMPdecase"/>
    <property type="match status" value="1"/>
</dbReference>
<evidence type="ECO:0000256" key="2">
    <source>
        <dbReference type="ARBA" id="ARBA00004861"/>
    </source>
</evidence>
<keyword evidence="4 9" id="KW-0210">Decarboxylase</keyword>
<evidence type="ECO:0000313" key="14">
    <source>
        <dbReference type="EMBL" id="KRK13709.1"/>
    </source>
</evidence>
<dbReference type="eggNOG" id="COG0284">
    <property type="taxonomic scope" value="Bacteria"/>
</dbReference>
<dbReference type="GeneID" id="93269358"/>
<dbReference type="InterPro" id="IPR011060">
    <property type="entry name" value="RibuloseP-bd_barrel"/>
</dbReference>
<organism evidence="14 15">
    <name type="scientific">Lacticaseibacillus zeae DSM 20178 = KCTC 3804</name>
    <dbReference type="NCBI Taxonomy" id="1423816"/>
    <lineage>
        <taxon>Bacteria</taxon>
        <taxon>Bacillati</taxon>
        <taxon>Bacillota</taxon>
        <taxon>Bacilli</taxon>
        <taxon>Lactobacillales</taxon>
        <taxon>Lactobacillaceae</taxon>
        <taxon>Lacticaseibacillus</taxon>
    </lineage>
</organism>
<evidence type="ECO:0000256" key="8">
    <source>
        <dbReference type="ARBA" id="ARBA00061012"/>
    </source>
</evidence>
<dbReference type="UniPathway" id="UPA00070">
    <property type="reaction ID" value="UER00120"/>
</dbReference>
<dbReference type="GO" id="GO:0006207">
    <property type="term" value="P:'de novo' pyrimidine nucleobase biosynthetic process"/>
    <property type="evidence" value="ECO:0007669"/>
    <property type="project" value="InterPro"/>
</dbReference>
<proteinExistence type="inferred from homology"/>
<protein>
    <recommendedName>
        <fullName evidence="9">Orotidine 5'-phosphate decarboxylase</fullName>
        <ecNumber evidence="9">4.1.1.23</ecNumber>
    </recommendedName>
    <alternativeName>
        <fullName evidence="9">OMP decarboxylase</fullName>
        <shortName evidence="9">OMPDCase</shortName>
        <shortName evidence="9">OMPdecase</shortName>
    </alternativeName>
</protein>
<feature type="binding site" evidence="9 11">
    <location>
        <position position="8"/>
    </location>
    <ligand>
        <name>substrate</name>
    </ligand>
</feature>
<evidence type="ECO:0000256" key="12">
    <source>
        <dbReference type="RuleBase" id="RU000512"/>
    </source>
</evidence>
<keyword evidence="5 9" id="KW-0665">Pyrimidine biosynthesis</keyword>
<dbReference type="EMBL" id="AZCT01000001">
    <property type="protein sequence ID" value="KRK13709.1"/>
    <property type="molecule type" value="Genomic_DNA"/>
</dbReference>
<comment type="catalytic activity">
    <reaction evidence="7 9 12">
        <text>orotidine 5'-phosphate + H(+) = UMP + CO2</text>
        <dbReference type="Rhea" id="RHEA:11596"/>
        <dbReference type="ChEBI" id="CHEBI:15378"/>
        <dbReference type="ChEBI" id="CHEBI:16526"/>
        <dbReference type="ChEBI" id="CHEBI:57538"/>
        <dbReference type="ChEBI" id="CHEBI:57865"/>
        <dbReference type="EC" id="4.1.1.23"/>
    </reaction>
</comment>
<dbReference type="InterPro" id="IPR018089">
    <property type="entry name" value="OMPdecase_AS"/>
</dbReference>
<dbReference type="SUPFAM" id="SSF51366">
    <property type="entry name" value="Ribulose-phoshate binding barrel"/>
    <property type="match status" value="1"/>
</dbReference>
<feature type="binding site" evidence="9 11">
    <location>
        <position position="214"/>
    </location>
    <ligand>
        <name>substrate</name>
    </ligand>
</feature>
<comment type="pathway">
    <text evidence="2 9 12">Pyrimidine metabolism; UMP biosynthesis via de novo pathway; UMP from orotate: step 2/2.</text>
</comment>
<feature type="active site" description="For OMPdecase activity" evidence="10">
    <location>
        <position position="59"/>
    </location>
</feature>
<dbReference type="Gene3D" id="3.20.20.70">
    <property type="entry name" value="Aldolase class I"/>
    <property type="match status" value="1"/>
</dbReference>
<comment type="function">
    <text evidence="1 9">Catalyzes the decarboxylation of orotidine 5'-monophosphate (OMP) to uridine 5'-monophosphate (UMP).</text>
</comment>
<dbReference type="GO" id="GO:0044205">
    <property type="term" value="P:'de novo' UMP biosynthetic process"/>
    <property type="evidence" value="ECO:0007669"/>
    <property type="project" value="UniProtKB-UniRule"/>
</dbReference>
<feature type="active site" description="For OMPdecase activity" evidence="10">
    <location>
        <position position="64"/>
    </location>
</feature>
<dbReference type="InterPro" id="IPR047596">
    <property type="entry name" value="OMPdecase_bac"/>
</dbReference>
<sequence>MTPIIALDFKDQATTLDFLARFPKDERLFVKIGMELFYAEGPAIITAIQAAHPVDIFLDLKLHDIPNTVEKAAWQLGKLGVALTTVHAAGGKEMMLAAKRGLLAGAKAANHPAPKMLAITHLTSTDQTMLENQLSIDVPLNQAVQHLAAIAQASDADGVVASALETPLIRSVTKPEFLVVTPGIRPHGAAIGDQKRVVTPGRAKRLGSSAIVVGRPITQAPDPVEAYQSIKKAWETAHD</sequence>
<dbReference type="PANTHER" id="PTHR32119">
    <property type="entry name" value="OROTIDINE 5'-PHOSPHATE DECARBOXYLASE"/>
    <property type="match status" value="1"/>
</dbReference>
<feature type="binding site" evidence="9 11">
    <location>
        <position position="31"/>
    </location>
    <ligand>
        <name>substrate</name>
    </ligand>
</feature>
<evidence type="ECO:0000256" key="10">
    <source>
        <dbReference type="PIRSR" id="PIRSR614732-1"/>
    </source>
</evidence>
<evidence type="ECO:0000256" key="7">
    <source>
        <dbReference type="ARBA" id="ARBA00049157"/>
    </source>
</evidence>
<dbReference type="GO" id="GO:0004590">
    <property type="term" value="F:orotidine-5'-phosphate decarboxylase activity"/>
    <property type="evidence" value="ECO:0007669"/>
    <property type="project" value="UniProtKB-UniRule"/>
</dbReference>
<name>A0A0R1EWF2_LACZE</name>
<dbReference type="Proteomes" id="UP000051984">
    <property type="component" value="Unassembled WGS sequence"/>
</dbReference>
<feature type="domain" description="Orotidine 5'-phosphate decarboxylase" evidence="13">
    <location>
        <begin position="2"/>
        <end position="230"/>
    </location>
</feature>
<evidence type="ECO:0000256" key="9">
    <source>
        <dbReference type="HAMAP-Rule" id="MF_01200"/>
    </source>
</evidence>
<feature type="active site" description="Proton donor" evidence="9">
    <location>
        <position position="61"/>
    </location>
</feature>
<feature type="active site" description="For OMPdecase activity" evidence="10">
    <location>
        <position position="61"/>
    </location>
</feature>
<dbReference type="HAMAP" id="MF_01200_B">
    <property type="entry name" value="OMPdecase_type1_B"/>
    <property type="match status" value="1"/>
</dbReference>
<dbReference type="PATRIC" id="fig|1423816.3.peg.275"/>
<dbReference type="PROSITE" id="PS00156">
    <property type="entry name" value="OMPDECASE"/>
    <property type="match status" value="1"/>
</dbReference>
<dbReference type="RefSeq" id="WP_010488296.1">
    <property type="nucleotide sequence ID" value="NZ_AZCT01000001.1"/>
</dbReference>
<dbReference type="Pfam" id="PF00215">
    <property type="entry name" value="OMPdecase"/>
    <property type="match status" value="1"/>
</dbReference>
<keyword evidence="6 9" id="KW-0456">Lyase</keyword>
<gene>
    <name evidence="9" type="primary">pyrF</name>
    <name evidence="14" type="ORF">FD51_GL000270</name>
</gene>